<keyword evidence="1" id="KW-0808">Transferase</keyword>
<dbReference type="PANTHER" id="PTHR12283">
    <property type="entry name" value="GLUTAMINYL-PEPTIDE CYCLOTRANSFERASE"/>
    <property type="match status" value="1"/>
</dbReference>
<dbReference type="InterPro" id="IPR007484">
    <property type="entry name" value="Peptidase_M28"/>
</dbReference>
<accession>A0A0W0D7T8</accession>
<comment type="caution">
    <text evidence="5">The sequence shown here is derived from an EMBL/GenBank/DDBJ whole genome shotgun (WGS) entry which is preliminary data.</text>
</comment>
<dbReference type="VEuPathDB" id="FungiDB:GWK60_K10197"/>
<evidence type="ECO:0000313" key="5">
    <source>
        <dbReference type="EMBL" id="KTB02524.1"/>
    </source>
</evidence>
<reference evidence="5 6" key="1">
    <citation type="submission" date="2015-10" db="EMBL/GenBank/DDBJ databases">
        <title>Draft genomes sequences of Candida glabrata isolates 1A, 1B, 2A, 2B, 3A and 3B.</title>
        <authorList>
            <person name="Haavelsrud O.E."/>
            <person name="Gaustad P."/>
        </authorList>
    </citation>
    <scope>NUCLEOTIDE SEQUENCE [LARGE SCALE GENOMIC DNA]</scope>
    <source>
        <strain evidence="5">910700640</strain>
    </source>
</reference>
<keyword evidence="3" id="KW-0645">Protease</keyword>
<dbReference type="CDD" id="cd03880">
    <property type="entry name" value="M28_QC_like"/>
    <property type="match status" value="1"/>
</dbReference>
<feature type="chain" id="PRO_5008443083" description="Peptide hydrolase" evidence="3">
    <location>
        <begin position="18"/>
        <end position="353"/>
    </location>
</feature>
<keyword evidence="3" id="KW-0479">Metal-binding</keyword>
<protein>
    <recommendedName>
        <fullName evidence="3">Peptide hydrolase</fullName>
        <ecNumber evidence="3">3.4.-.-</ecNumber>
    </recommendedName>
</protein>
<dbReference type="InterPro" id="IPR037457">
    <property type="entry name" value="M28_QC"/>
</dbReference>
<sequence>MQLFSSWLLFCLAVVLASKGNDYGIHHLDYHIDNLQEKLTINRKEYRKHVKSNLIVPFNSTRIPGSTEAIKIQDFIIHNFNQSMWNVEIDNFTEKDYNFTNLVFTFEPDEDFADDDYIVLAAHYDTMILPEGFVGAMDSAASCAILLYIGQFLEYVHGTDDQLFDPILKNASKGIKLIFFDGEEALVEWSDDDSIYGSKHLAAKWEKSGQLKDIQLLALMDLIGGRDRLPIPSYFRNSHEYYKMLSDIEHSYLQLIKDETQDVKPLRNLGYAKRKSLNINDDRFLIHDKNFMGDDHVPFYEKNVPILHLIPSSFPSTWHTINDDFKHLDQQTIYKWAVMMSEFIIRSVESDTQ</sequence>
<dbReference type="EC" id="3.4.-.-" evidence="3"/>
<dbReference type="GO" id="GO:0008233">
    <property type="term" value="F:peptidase activity"/>
    <property type="evidence" value="ECO:0007669"/>
    <property type="project" value="UniProtKB-KW"/>
</dbReference>
<evidence type="ECO:0000313" key="6">
    <source>
        <dbReference type="Proteomes" id="UP000054886"/>
    </source>
</evidence>
<proteinExistence type="inferred from homology"/>
<dbReference type="GO" id="GO:0006508">
    <property type="term" value="P:proteolysis"/>
    <property type="evidence" value="ECO:0007669"/>
    <property type="project" value="UniProtKB-KW"/>
</dbReference>
<evidence type="ECO:0000256" key="3">
    <source>
        <dbReference type="RuleBase" id="RU361240"/>
    </source>
</evidence>
<dbReference type="VEuPathDB" id="FungiDB:CAGL0K10406g"/>
<comment type="similarity">
    <text evidence="3">Belongs to the peptidase M28 family.</text>
</comment>
<keyword evidence="2" id="KW-0012">Acyltransferase</keyword>
<gene>
    <name evidence="5" type="ORF">AO440_003691</name>
</gene>
<dbReference type="EMBL" id="LLZZ01000124">
    <property type="protein sequence ID" value="KTB02524.1"/>
    <property type="molecule type" value="Genomic_DNA"/>
</dbReference>
<dbReference type="InterPro" id="IPR040234">
    <property type="entry name" value="QC/QCL"/>
</dbReference>
<evidence type="ECO:0000256" key="1">
    <source>
        <dbReference type="ARBA" id="ARBA00022679"/>
    </source>
</evidence>
<evidence type="ECO:0000259" key="4">
    <source>
        <dbReference type="Pfam" id="PF04389"/>
    </source>
</evidence>
<dbReference type="Gene3D" id="3.40.630.10">
    <property type="entry name" value="Zn peptidases"/>
    <property type="match status" value="1"/>
</dbReference>
<dbReference type="GO" id="GO:0008270">
    <property type="term" value="F:zinc ion binding"/>
    <property type="evidence" value="ECO:0007669"/>
    <property type="project" value="TreeGrafter"/>
</dbReference>
<dbReference type="PANTHER" id="PTHR12283:SF6">
    <property type="entry name" value="GLUTAMINYL-PEPTIDE CYCLOTRANSFERASE-RELATED"/>
    <property type="match status" value="1"/>
</dbReference>
<dbReference type="VEuPathDB" id="FungiDB:GVI51_K10241"/>
<name>A0A0W0D7T8_CANGB</name>
<dbReference type="GO" id="GO:0016603">
    <property type="term" value="F:glutaminyl-peptide cyclotransferase activity"/>
    <property type="evidence" value="ECO:0007669"/>
    <property type="project" value="InterPro"/>
</dbReference>
<keyword evidence="3" id="KW-0378">Hydrolase</keyword>
<dbReference type="Proteomes" id="UP000054886">
    <property type="component" value="Unassembled WGS sequence"/>
</dbReference>
<dbReference type="VEuPathDB" id="FungiDB:B1J91_K10406g"/>
<feature type="domain" description="Peptidase M28" evidence="4">
    <location>
        <begin position="101"/>
        <end position="343"/>
    </location>
</feature>
<dbReference type="SUPFAM" id="SSF53187">
    <property type="entry name" value="Zn-dependent exopeptidases"/>
    <property type="match status" value="1"/>
</dbReference>
<dbReference type="Pfam" id="PF04389">
    <property type="entry name" value="Peptidase_M28"/>
    <property type="match status" value="1"/>
</dbReference>
<feature type="signal peptide" evidence="3">
    <location>
        <begin position="1"/>
        <end position="17"/>
    </location>
</feature>
<keyword evidence="3" id="KW-0732">Signal</keyword>
<dbReference type="AlphaFoldDB" id="A0A0W0D7T8"/>
<organism evidence="5 6">
    <name type="scientific">Candida glabrata</name>
    <name type="common">Yeast</name>
    <name type="synonym">Torulopsis glabrata</name>
    <dbReference type="NCBI Taxonomy" id="5478"/>
    <lineage>
        <taxon>Eukaryota</taxon>
        <taxon>Fungi</taxon>
        <taxon>Dikarya</taxon>
        <taxon>Ascomycota</taxon>
        <taxon>Saccharomycotina</taxon>
        <taxon>Saccharomycetes</taxon>
        <taxon>Saccharomycetales</taxon>
        <taxon>Saccharomycetaceae</taxon>
        <taxon>Nakaseomyces</taxon>
    </lineage>
</organism>
<evidence type="ECO:0000256" key="2">
    <source>
        <dbReference type="ARBA" id="ARBA00023315"/>
    </source>
</evidence>
<keyword evidence="3" id="KW-0862">Zinc</keyword>